<dbReference type="InterPro" id="IPR003838">
    <property type="entry name" value="ABC3_permease_C"/>
</dbReference>
<comment type="subcellular location">
    <subcellularLocation>
        <location evidence="1">Cell membrane</location>
        <topology evidence="1">Multi-pass membrane protein</topology>
    </subcellularLocation>
</comment>
<dbReference type="STRING" id="639004.SAMN04488239_1386"/>
<feature type="transmembrane region" description="Helical" evidence="7">
    <location>
        <begin position="702"/>
        <end position="731"/>
    </location>
</feature>
<organism evidence="9 10">
    <name type="scientific">Ruegeria marina</name>
    <dbReference type="NCBI Taxonomy" id="639004"/>
    <lineage>
        <taxon>Bacteria</taxon>
        <taxon>Pseudomonadati</taxon>
        <taxon>Pseudomonadota</taxon>
        <taxon>Alphaproteobacteria</taxon>
        <taxon>Rhodobacterales</taxon>
        <taxon>Roseobacteraceae</taxon>
        <taxon>Ruegeria</taxon>
    </lineage>
</organism>
<dbReference type="Proteomes" id="UP000199628">
    <property type="component" value="Unassembled WGS sequence"/>
</dbReference>
<evidence type="ECO:0000256" key="6">
    <source>
        <dbReference type="ARBA" id="ARBA00023136"/>
    </source>
</evidence>
<evidence type="ECO:0000256" key="2">
    <source>
        <dbReference type="ARBA" id="ARBA00005236"/>
    </source>
</evidence>
<evidence type="ECO:0000313" key="10">
    <source>
        <dbReference type="Proteomes" id="UP000199628"/>
    </source>
</evidence>
<dbReference type="GO" id="GO:0044874">
    <property type="term" value="P:lipoprotein localization to outer membrane"/>
    <property type="evidence" value="ECO:0007669"/>
    <property type="project" value="TreeGrafter"/>
</dbReference>
<keyword evidence="5 7" id="KW-1133">Transmembrane helix</keyword>
<evidence type="ECO:0000256" key="1">
    <source>
        <dbReference type="ARBA" id="ARBA00004651"/>
    </source>
</evidence>
<evidence type="ECO:0000313" key="9">
    <source>
        <dbReference type="EMBL" id="SDE77501.1"/>
    </source>
</evidence>
<gene>
    <name evidence="9" type="ORF">SAMN04488239_1386</name>
</gene>
<evidence type="ECO:0000259" key="8">
    <source>
        <dbReference type="Pfam" id="PF02687"/>
    </source>
</evidence>
<keyword evidence="10" id="KW-1185">Reference proteome</keyword>
<dbReference type="OrthoDB" id="5137249at2"/>
<protein>
    <submittedName>
        <fullName evidence="9">Putative ABC transport system permease protein</fullName>
    </submittedName>
</protein>
<evidence type="ECO:0000256" key="5">
    <source>
        <dbReference type="ARBA" id="ARBA00022989"/>
    </source>
</evidence>
<feature type="transmembrane region" description="Helical" evidence="7">
    <location>
        <begin position="361"/>
        <end position="386"/>
    </location>
</feature>
<accession>A0A1G7FNJ8</accession>
<dbReference type="RefSeq" id="WP_093038167.1">
    <property type="nucleotide sequence ID" value="NZ_FMZV01000038.1"/>
</dbReference>
<keyword evidence="3" id="KW-1003">Cell membrane</keyword>
<feature type="transmembrane region" description="Helical" evidence="7">
    <location>
        <begin position="262"/>
        <end position="286"/>
    </location>
</feature>
<feature type="transmembrane region" description="Helical" evidence="7">
    <location>
        <begin position="15"/>
        <end position="37"/>
    </location>
</feature>
<proteinExistence type="inferred from homology"/>
<feature type="domain" description="ABC3 transporter permease C-terminal" evidence="8">
    <location>
        <begin position="663"/>
        <end position="775"/>
    </location>
</feature>
<evidence type="ECO:0000256" key="3">
    <source>
        <dbReference type="ARBA" id="ARBA00022475"/>
    </source>
</evidence>
<dbReference type="GO" id="GO:0098797">
    <property type="term" value="C:plasma membrane protein complex"/>
    <property type="evidence" value="ECO:0007669"/>
    <property type="project" value="TreeGrafter"/>
</dbReference>
<keyword evidence="6 7" id="KW-0472">Membrane</keyword>
<dbReference type="Pfam" id="PF02687">
    <property type="entry name" value="FtsX"/>
    <property type="match status" value="2"/>
</dbReference>
<dbReference type="EMBL" id="FMZV01000038">
    <property type="protein sequence ID" value="SDE77501.1"/>
    <property type="molecule type" value="Genomic_DNA"/>
</dbReference>
<dbReference type="AlphaFoldDB" id="A0A1G7FNJ8"/>
<evidence type="ECO:0000256" key="4">
    <source>
        <dbReference type="ARBA" id="ARBA00022692"/>
    </source>
</evidence>
<comment type="similarity">
    <text evidence="2">Belongs to the ABC-4 integral membrane protein family. LolC/E subfamily.</text>
</comment>
<feature type="transmembrane region" description="Helical" evidence="7">
    <location>
        <begin position="317"/>
        <end position="341"/>
    </location>
</feature>
<feature type="domain" description="ABC3 transporter permease C-terminal" evidence="8">
    <location>
        <begin position="273"/>
        <end position="387"/>
    </location>
</feature>
<feature type="transmembrane region" description="Helical" evidence="7">
    <location>
        <begin position="650"/>
        <end position="675"/>
    </location>
</feature>
<sequence>MHPLDKKLLRDVQRLWAQVAAISLVTAAGVATVLLAIGSYRSLDETRIAYYERQRFADVFVRVERAPRSVVDRIARLPGVATVETRIVKSALVEIDGMREPATGLFVSVPDGAMPVLNRPYRKLGRMPAASTGDEVVVNHAFAEAHGFQPGDRFGALLNGRKYTLRIVGTVYSPEFVYAAGPGDIMPDDRRFGIVWMNESALESIYNLDGAFNSALIRTTRGANEAAVLAGIDSLLERYGSQAAHGRRDQFSHAFLNHGLDMLYSMSLTLPPVFFGIAFFLIYLTLNRIILLERRQIGLLKAFGYGNAQIAGHYLKFVACICLLGILAGMTSGVLLGQYVTRLYADYFRFPLLIFAPAADIYLLAALLPALAAVAGAFQAVSRVLALSPAVAMRPAAPPRFRHDESRLSKLTRSLPPLTKLAFRSAIQNRLRSAMTMIGLAMGSAILIASLYLADSMEYLVDVKFMLSERQDATLAFTAERPVAALGAVERLPGVLAAEPVRLVPARIRNGTTERRIALYGRPADARLGRIVDGELRVVAPPTHGVAINAWLAGVLGVGIGDRVEIDLLGARRRTVSLPVTALTEDFLGLQATVEISALSRLLREGPTMDRAELRIDPAGMDRLYQAVKTSPAVGGIALQIVSLENFQTALSIIVTAMASIYTGLAGAIAFGMVYNAMRISLSERAAELATLRVLGFSDGQVFWVLAGELALLLVVSLPLGWAAGYANAAIMGNAMDADLMRMPLVIDRGTYVLASVAVVAAAVLSAMFAWRRIKDFDLVAVLKTRD</sequence>
<evidence type="ECO:0000256" key="7">
    <source>
        <dbReference type="SAM" id="Phobius"/>
    </source>
</evidence>
<name>A0A1G7FNJ8_9RHOB</name>
<feature type="transmembrane region" description="Helical" evidence="7">
    <location>
        <begin position="434"/>
        <end position="454"/>
    </location>
</feature>
<dbReference type="PANTHER" id="PTHR30489:SF0">
    <property type="entry name" value="LIPOPROTEIN-RELEASING SYSTEM TRANSMEMBRANE PROTEIN LOLE"/>
    <property type="match status" value="1"/>
</dbReference>
<dbReference type="PANTHER" id="PTHR30489">
    <property type="entry name" value="LIPOPROTEIN-RELEASING SYSTEM TRANSMEMBRANE PROTEIN LOLE"/>
    <property type="match status" value="1"/>
</dbReference>
<reference evidence="10" key="1">
    <citation type="submission" date="2016-10" db="EMBL/GenBank/DDBJ databases">
        <authorList>
            <person name="Varghese N."/>
            <person name="Submissions S."/>
        </authorList>
    </citation>
    <scope>NUCLEOTIDE SEQUENCE [LARGE SCALE GENOMIC DNA]</scope>
    <source>
        <strain evidence="10">CGMCC 1.9108</strain>
    </source>
</reference>
<keyword evidence="4 7" id="KW-0812">Transmembrane</keyword>
<feature type="transmembrane region" description="Helical" evidence="7">
    <location>
        <begin position="751"/>
        <end position="771"/>
    </location>
</feature>
<dbReference type="InterPro" id="IPR051447">
    <property type="entry name" value="Lipoprotein-release_system"/>
</dbReference>